<feature type="compositionally biased region" description="Basic residues" evidence="1">
    <location>
        <begin position="29"/>
        <end position="40"/>
    </location>
</feature>
<keyword evidence="2" id="KW-0812">Transmembrane</keyword>
<accession>A0A3S9MXJ4</accession>
<dbReference type="Proteomes" id="UP000279600">
    <property type="component" value="Chromosome"/>
</dbReference>
<organism evidence="3 4">
    <name type="scientific">Nonlabens ponticola</name>
    <dbReference type="NCBI Taxonomy" id="2496866"/>
    <lineage>
        <taxon>Bacteria</taxon>
        <taxon>Pseudomonadati</taxon>
        <taxon>Bacteroidota</taxon>
        <taxon>Flavobacteriia</taxon>
        <taxon>Flavobacteriales</taxon>
        <taxon>Flavobacteriaceae</taxon>
        <taxon>Nonlabens</taxon>
    </lineage>
</organism>
<reference evidence="3 4" key="1">
    <citation type="submission" date="2018-12" db="EMBL/GenBank/DDBJ databases">
        <title>Complete genome of Nonlabens sp. MJ115.</title>
        <authorList>
            <person name="Choi H.S."/>
            <person name="Jung J."/>
        </authorList>
    </citation>
    <scope>NUCLEOTIDE SEQUENCE [LARGE SCALE GENOMIC DNA]</scope>
    <source>
        <strain evidence="3 4">MJ115</strain>
    </source>
</reference>
<feature type="compositionally biased region" description="Basic and acidic residues" evidence="1">
    <location>
        <begin position="43"/>
        <end position="63"/>
    </location>
</feature>
<name>A0A3S9MXJ4_9FLAO</name>
<dbReference type="RefSeq" id="WP_126446716.1">
    <property type="nucleotide sequence ID" value="NZ_CP034549.1"/>
</dbReference>
<dbReference type="OrthoDB" id="1145006at2"/>
<dbReference type="AlphaFoldDB" id="A0A3S9MXJ4"/>
<evidence type="ECO:0000313" key="3">
    <source>
        <dbReference type="EMBL" id="AZQ43858.1"/>
    </source>
</evidence>
<evidence type="ECO:0000256" key="1">
    <source>
        <dbReference type="SAM" id="MobiDB-lite"/>
    </source>
</evidence>
<keyword evidence="2" id="KW-1133">Transmembrane helix</keyword>
<dbReference type="KEGG" id="noj:EJ995_06305"/>
<keyword evidence="4" id="KW-1185">Reference proteome</keyword>
<keyword evidence="2" id="KW-0472">Membrane</keyword>
<sequence>MFDQYADWIYIAAVIIAFFVFLGWNKSRQKSLGQRKRRNFKQSFRDKRADRQSDSGTDFIEKK</sequence>
<feature type="region of interest" description="Disordered" evidence="1">
    <location>
        <begin position="29"/>
        <end position="63"/>
    </location>
</feature>
<dbReference type="EMBL" id="CP034549">
    <property type="protein sequence ID" value="AZQ43858.1"/>
    <property type="molecule type" value="Genomic_DNA"/>
</dbReference>
<protein>
    <submittedName>
        <fullName evidence="3">Uncharacterized protein</fullName>
    </submittedName>
</protein>
<feature type="transmembrane region" description="Helical" evidence="2">
    <location>
        <begin position="6"/>
        <end position="25"/>
    </location>
</feature>
<gene>
    <name evidence="3" type="ORF">EJ995_06305</name>
</gene>
<evidence type="ECO:0000313" key="4">
    <source>
        <dbReference type="Proteomes" id="UP000279600"/>
    </source>
</evidence>
<evidence type="ECO:0000256" key="2">
    <source>
        <dbReference type="SAM" id="Phobius"/>
    </source>
</evidence>
<proteinExistence type="predicted"/>